<gene>
    <name evidence="1" type="ORF">BOO71_0004009</name>
</gene>
<keyword evidence="2" id="KW-1185">Reference proteome</keyword>
<dbReference type="SUPFAM" id="SSF56601">
    <property type="entry name" value="beta-lactamase/transpeptidase-like"/>
    <property type="match status" value="1"/>
</dbReference>
<proteinExistence type="predicted"/>
<dbReference type="AlphaFoldDB" id="A0A1U7P1Q2"/>
<dbReference type="Proteomes" id="UP000186607">
    <property type="component" value="Unassembled WGS sequence"/>
</dbReference>
<name>A0A1U7P1Q2_9DEIO</name>
<sequence>MERRLVPGSRAARIWLGVVRFVATHQHGRSPPHSSKTFRSTGKPQINFFGGKGGNGWGILTYSGYFQTRDGRRVVYAFMQHGADQTYTMPNTRRAFAWINAGIEAVLGPVPGDVKPGTYQPTLGKAAP</sequence>
<accession>A0A1U7P1Q2</accession>
<reference evidence="1 2" key="1">
    <citation type="submission" date="2017-01" db="EMBL/GenBank/DDBJ databases">
        <title>Genome Analysis of Deinococcus marmoris KOPRI26562.</title>
        <authorList>
            <person name="Kim J.H."/>
            <person name="Oh H.-M."/>
        </authorList>
    </citation>
    <scope>NUCLEOTIDE SEQUENCE [LARGE SCALE GENOMIC DNA]</scope>
    <source>
        <strain evidence="1 2">KOPRI26562</strain>
    </source>
</reference>
<evidence type="ECO:0000313" key="2">
    <source>
        <dbReference type="Proteomes" id="UP000186607"/>
    </source>
</evidence>
<comment type="caution">
    <text evidence="1">The sequence shown here is derived from an EMBL/GenBank/DDBJ whole genome shotgun (WGS) entry which is preliminary data.</text>
</comment>
<evidence type="ECO:0000313" key="1">
    <source>
        <dbReference type="EMBL" id="OLV19102.1"/>
    </source>
</evidence>
<organism evidence="1 2">
    <name type="scientific">Deinococcus marmoris</name>
    <dbReference type="NCBI Taxonomy" id="249408"/>
    <lineage>
        <taxon>Bacteria</taxon>
        <taxon>Thermotogati</taxon>
        <taxon>Deinococcota</taxon>
        <taxon>Deinococci</taxon>
        <taxon>Deinococcales</taxon>
        <taxon>Deinococcaceae</taxon>
        <taxon>Deinococcus</taxon>
    </lineage>
</organism>
<protein>
    <submittedName>
        <fullName evidence="1">Beta-lactamase</fullName>
    </submittedName>
</protein>
<dbReference type="EMBL" id="MSTI01000044">
    <property type="protein sequence ID" value="OLV19102.1"/>
    <property type="molecule type" value="Genomic_DNA"/>
</dbReference>
<dbReference type="InterPro" id="IPR012338">
    <property type="entry name" value="Beta-lactam/transpept-like"/>
</dbReference>